<dbReference type="PANTHER" id="PTHR12663">
    <property type="entry name" value="ANDROGEN INDUCED INHIBITOR OF PROLIFERATION AS3 / PDS5-RELATED"/>
    <property type="match status" value="1"/>
</dbReference>
<dbReference type="CDD" id="cd19953">
    <property type="entry name" value="PDS5"/>
    <property type="match status" value="1"/>
</dbReference>
<reference evidence="7" key="1">
    <citation type="submission" date="2013-07" db="EMBL/GenBank/DDBJ databases">
        <authorList>
            <person name="Geib S."/>
        </authorList>
    </citation>
    <scope>NUCLEOTIDE SEQUENCE</scope>
</reference>
<evidence type="ECO:0000256" key="1">
    <source>
        <dbReference type="ARBA" id="ARBA00004123"/>
    </source>
</evidence>
<organism evidence="7">
    <name type="scientific">Ceratitis capitata</name>
    <name type="common">Mediterranean fruit fly</name>
    <name type="synonym">Tephritis capitata</name>
    <dbReference type="NCBI Taxonomy" id="7213"/>
    <lineage>
        <taxon>Eukaryota</taxon>
        <taxon>Metazoa</taxon>
        <taxon>Ecdysozoa</taxon>
        <taxon>Arthropoda</taxon>
        <taxon>Hexapoda</taxon>
        <taxon>Insecta</taxon>
        <taxon>Pterygota</taxon>
        <taxon>Neoptera</taxon>
        <taxon>Endopterygota</taxon>
        <taxon>Diptera</taxon>
        <taxon>Brachycera</taxon>
        <taxon>Muscomorpha</taxon>
        <taxon>Tephritoidea</taxon>
        <taxon>Tephritidae</taxon>
        <taxon>Ceratitis</taxon>
        <taxon>Ceratitis</taxon>
    </lineage>
</organism>
<dbReference type="GO" id="GO:0005634">
    <property type="term" value="C:nucleus"/>
    <property type="evidence" value="ECO:0007669"/>
    <property type="project" value="UniProtKB-SubCell"/>
</dbReference>
<name>W8CCB1_CERCA</name>
<dbReference type="GO" id="GO:0051301">
    <property type="term" value="P:cell division"/>
    <property type="evidence" value="ECO:0007669"/>
    <property type="project" value="UniProtKB-KW"/>
</dbReference>
<dbReference type="SUPFAM" id="SSF48371">
    <property type="entry name" value="ARM repeat"/>
    <property type="match status" value="1"/>
</dbReference>
<proteinExistence type="evidence at transcript level"/>
<dbReference type="GO" id="GO:0000785">
    <property type="term" value="C:chromatin"/>
    <property type="evidence" value="ECO:0007669"/>
    <property type="project" value="TreeGrafter"/>
</dbReference>
<dbReference type="GO" id="GO:0007064">
    <property type="term" value="P:mitotic sister chromatid cohesion"/>
    <property type="evidence" value="ECO:0007669"/>
    <property type="project" value="InterPro"/>
</dbReference>
<comment type="subcellular location">
    <subcellularLocation>
        <location evidence="1">Nucleus</location>
    </subcellularLocation>
</comment>
<keyword evidence="3" id="KW-0498">Mitosis</keyword>
<evidence type="ECO:0000256" key="5">
    <source>
        <dbReference type="ARBA" id="ARBA00023306"/>
    </source>
</evidence>
<evidence type="ECO:0000256" key="6">
    <source>
        <dbReference type="SAM" id="MobiDB-lite"/>
    </source>
</evidence>
<feature type="region of interest" description="Disordered" evidence="6">
    <location>
        <begin position="1191"/>
        <end position="1243"/>
    </location>
</feature>
<dbReference type="Gene3D" id="1.25.10.10">
    <property type="entry name" value="Leucine-rich Repeat Variant"/>
    <property type="match status" value="1"/>
</dbReference>
<gene>
    <name evidence="7" type="primary">PDS5B</name>
</gene>
<dbReference type="InterPro" id="IPR011989">
    <property type="entry name" value="ARM-like"/>
</dbReference>
<keyword evidence="5" id="KW-0131">Cell cycle</keyword>
<keyword evidence="2" id="KW-0132">Cell division</keyword>
<dbReference type="EMBL" id="GAMC01004006">
    <property type="protein sequence ID" value="JAC02550.1"/>
    <property type="molecule type" value="mRNA"/>
</dbReference>
<dbReference type="KEGG" id="ccat:101452852"/>
<dbReference type="CTD" id="36286"/>
<dbReference type="GeneID" id="101452852"/>
<accession>W8CCB1</accession>
<feature type="compositionally biased region" description="Polar residues" evidence="6">
    <location>
        <begin position="1195"/>
        <end position="1224"/>
    </location>
</feature>
<dbReference type="OrthoDB" id="200660at2759"/>
<dbReference type="PANTHER" id="PTHR12663:SF0">
    <property type="entry name" value="PRECOCIOUS DISSOCIATION OF SISTERS 5, ISOFORM A"/>
    <property type="match status" value="1"/>
</dbReference>
<dbReference type="InterPro" id="IPR016024">
    <property type="entry name" value="ARM-type_fold"/>
</dbReference>
<dbReference type="GO" id="GO:0006281">
    <property type="term" value="P:DNA repair"/>
    <property type="evidence" value="ECO:0007669"/>
    <property type="project" value="TreeGrafter"/>
</dbReference>
<keyword evidence="4" id="KW-0539">Nucleus</keyword>
<evidence type="ECO:0000313" key="7">
    <source>
        <dbReference type="EMBL" id="JAC02550.1"/>
    </source>
</evidence>
<protein>
    <submittedName>
        <fullName evidence="7">Sister chromatid cohesion protein PDS5-B</fullName>
    </submittedName>
</protein>
<reference evidence="7" key="2">
    <citation type="journal article" date="2014" name="BMC Genomics">
        <title>A genomic perspective to assessing quality of mass-reared SIT flies used in Mediterranean fruit fly (Ceratitis capitata) eradication in California.</title>
        <authorList>
            <person name="Calla B."/>
            <person name="Hall B."/>
            <person name="Hou S."/>
            <person name="Geib S.M."/>
        </authorList>
    </citation>
    <scope>NUCLEOTIDE SEQUENCE</scope>
</reference>
<dbReference type="AlphaFoldDB" id="W8CCB1"/>
<dbReference type="Pfam" id="PF20168">
    <property type="entry name" value="PDS5"/>
    <property type="match status" value="1"/>
</dbReference>
<evidence type="ECO:0000256" key="4">
    <source>
        <dbReference type="ARBA" id="ARBA00023242"/>
    </source>
</evidence>
<evidence type="ECO:0000256" key="2">
    <source>
        <dbReference type="ARBA" id="ARBA00022618"/>
    </source>
</evidence>
<evidence type="ECO:0000256" key="3">
    <source>
        <dbReference type="ARBA" id="ARBA00022776"/>
    </source>
</evidence>
<sequence length="1243" mass="141476">MTEIKYPSGCRPLTEDLGTDELIRRLKTLAHALQAMGQDEKHVPDYIQLALLLVDDYFLQHPSRDVQLLVACCIADILRVFAPEAPYKDQDQIKAIFMFFIKQLNGLKDPKDASFKRYFYLLENLAFVKSFNMCFEIEDCQKIFCQLFAMMFKIINDDHSAKVKNFMIDIMSPLITEADNLTTPLLDLILINIVEPQKSGNAHAYHLAEQLIQKTSYALEPIIKIFFNQVLIMGKIDKNISISTKIYDLIYELYQINSNLMCSVLPQLECKLKSTNENERMRAVSLLARMFSEKDSQLSKKHTALLRMLLGRFCDIAPTIRVKCVQSSMHFLLNHPHLRKDIIECLQARQHDSDETVRYEVVMAIVATAKREFNIVCESQDLLHIVRERTLDKKFKIRKEAMNGLAFIYKKVMCEPNDLSTEVKESVSWVKNKILHGYYMPGIEDRLLVERLLITCLVPYKLPPDERMKKLYLLLGTLDDNAMKAFMEIQKNQMKTRKTVSDWIKMHHTKEITLKTQNQLNVKQAIICKLLPDPLKATEFIAKFSLNMRKDATLLRYMEIILKRDVSCKECADTMSLLLKKLGNPMAVNVYYNTVKMLIERIASVMVDKESIGILIGLIDQCMQRGKIAEEVGIANEEAGERGLKFLCMLSYIFSAHFFTDETLKHMIALLSHEEDYVAPLILKALAHLGRYQPLCDVNPDILETLASICKDFALTGTVKQAKYAVRCIFVNVQTQQAGAACVDTISPPTKTPIVHPIFNEIIEALRVTLSPQDPYQHTKISTLGHIAYHMPQAFLTPVKNMIARRVVKELLIQGVLETRDVELPEGDWCDKELLPTETLCKLDALKTMARWLIGLRSDEHAAQKTFRMLVAFINQRGDLLEQNRLCPAEKSWLRLSAACAMLKICEQKGVGDQYNAEQYFNLSQVMCDPVPEVRDMFARKLHKGLGKGLPNKCLPLDFMGYYALAGHETDKRQCDTIRNYVEIDVNKRREYLKTIATLSTECKNDAQTAYILPDFMLAFAIPVLAHDPAFTDHEDRAQLKQVEKCLRFILEPLMMKREAFSHSFYTNLIQMMKNHQDTTPNAQDNSYNFKMWAACDLALYIINSKIGDGSAPSNSFSVQIQLPEMYYKPLDMPSDNTKVYIPLDMYTLSSGPITTASKLSSTTSGSISKKIANSAASSTSVTLRLVGEKRSNEPLASNENSPTNAQNNSVTYEESKSESNSSIAEPPTKRTRGPLRAGKTVS</sequence>
<dbReference type="InterPro" id="IPR039776">
    <property type="entry name" value="Pds5"/>
</dbReference>